<accession>A0A150WTG0</accession>
<dbReference type="AlphaFoldDB" id="A0A150WTG0"/>
<dbReference type="Proteomes" id="UP000075391">
    <property type="component" value="Unassembled WGS sequence"/>
</dbReference>
<feature type="signal peptide" evidence="1">
    <location>
        <begin position="1"/>
        <end position="21"/>
    </location>
</feature>
<feature type="chain" id="PRO_5007573374" description="Bdellovibrio beta-sandwich domain-containing protein" evidence="1">
    <location>
        <begin position="22"/>
        <end position="561"/>
    </location>
</feature>
<reference evidence="2 3" key="1">
    <citation type="submission" date="2016-03" db="EMBL/GenBank/DDBJ databases">
        <authorList>
            <person name="Ploux O."/>
        </authorList>
    </citation>
    <scope>NUCLEOTIDE SEQUENCE [LARGE SCALE GENOMIC DNA]</scope>
    <source>
        <strain evidence="2 3">BER2</strain>
    </source>
</reference>
<dbReference type="EMBL" id="LUKF01000006">
    <property type="protein sequence ID" value="KYG69797.1"/>
    <property type="molecule type" value="Genomic_DNA"/>
</dbReference>
<name>A0A150WTG0_BDEBC</name>
<evidence type="ECO:0000256" key="1">
    <source>
        <dbReference type="SAM" id="SignalP"/>
    </source>
</evidence>
<comment type="caution">
    <text evidence="2">The sequence shown here is derived from an EMBL/GenBank/DDBJ whole genome shotgun (WGS) entry which is preliminary data.</text>
</comment>
<keyword evidence="1" id="KW-0732">Signal</keyword>
<evidence type="ECO:0000313" key="2">
    <source>
        <dbReference type="EMBL" id="KYG69797.1"/>
    </source>
</evidence>
<sequence>MSTKPLIGVILTLFLGAQSFATTPQEKKQDVVTRTATSGQTVRSELSLNVTRSEPYQDTYTEQVPYQAEETYYVDIPYETTETYYEDVPYYEQETYWENVPYTERVAYTDYEEYYDNDYVCRNVTKYREECSNERVCEPGRNVCRQVEECGTNAHGQRICKTRKVCEDGPRECRDLRQCRQVPYSDRECGYERVRKTRPVTRYREETRYRQEQRTRTVTKYRKELRTRKVTKYRQEERTRTVTKYREETRCCVTRYRDVFDHQFTQPASVIFPAGSELLANETESVKFVLSGTETAPVVTVSVKSDFFTYTVAETRQDGREKVFVLAVAPKWSVENAGTTSVKGLKLAFTKGQGKISFQETVAGSRLTSTYAVEVRDSQSQSLVFENRFENSEAKTVEIATPGLAREGKYTITLRVERQGQNVAGGLIQFEQTAEYEKKGLADEEIGLLSDSKQVAIVGIEGTGADRVVAIRDNTPHIEEVQSTYKLVVWKKLSSGKIEWLGEKNFARDAIQRADGSLGIALKEIGLNPSSSTKLYMDLVVRRESAQYLKNRVQFIVNKTF</sequence>
<dbReference type="RefSeq" id="WP_063243151.1">
    <property type="nucleotide sequence ID" value="NZ_LUKF01000006.1"/>
</dbReference>
<evidence type="ECO:0008006" key="4">
    <source>
        <dbReference type="Google" id="ProtNLM"/>
    </source>
</evidence>
<dbReference type="OrthoDB" id="5287707at2"/>
<proteinExistence type="predicted"/>
<evidence type="ECO:0000313" key="3">
    <source>
        <dbReference type="Proteomes" id="UP000075391"/>
    </source>
</evidence>
<protein>
    <recommendedName>
        <fullName evidence="4">Bdellovibrio beta-sandwich domain-containing protein</fullName>
    </recommendedName>
</protein>
<organism evidence="2 3">
    <name type="scientific">Bdellovibrio bacteriovorus</name>
    <dbReference type="NCBI Taxonomy" id="959"/>
    <lineage>
        <taxon>Bacteria</taxon>
        <taxon>Pseudomonadati</taxon>
        <taxon>Bdellovibrionota</taxon>
        <taxon>Bdellovibrionia</taxon>
        <taxon>Bdellovibrionales</taxon>
        <taxon>Pseudobdellovibrionaceae</taxon>
        <taxon>Bdellovibrio</taxon>
    </lineage>
</organism>
<gene>
    <name evidence="2" type="ORF">AZI85_16235</name>
</gene>